<evidence type="ECO:0000259" key="5">
    <source>
        <dbReference type="Pfam" id="PF00496"/>
    </source>
</evidence>
<dbReference type="Pfam" id="PF00496">
    <property type="entry name" value="SBP_bac_5"/>
    <property type="match status" value="1"/>
</dbReference>
<dbReference type="Proteomes" id="UP000663802">
    <property type="component" value="Unassembled WGS sequence"/>
</dbReference>
<protein>
    <submittedName>
        <fullName evidence="6">Peptide ABC transporter substrate-binding protein</fullName>
    </submittedName>
</protein>
<dbReference type="InterPro" id="IPR039424">
    <property type="entry name" value="SBP_5"/>
</dbReference>
<evidence type="ECO:0000256" key="4">
    <source>
        <dbReference type="SAM" id="SignalP"/>
    </source>
</evidence>
<feature type="domain" description="Solute-binding protein family 5" evidence="5">
    <location>
        <begin position="106"/>
        <end position="485"/>
    </location>
</feature>
<gene>
    <name evidence="6" type="ORF">CSC2_39700</name>
</gene>
<evidence type="ECO:0000256" key="3">
    <source>
        <dbReference type="ARBA" id="ARBA00022729"/>
    </source>
</evidence>
<proteinExistence type="inferred from homology"/>
<keyword evidence="7" id="KW-1185">Reference proteome</keyword>
<dbReference type="Gene3D" id="3.90.76.10">
    <property type="entry name" value="Dipeptide-binding Protein, Domain 1"/>
    <property type="match status" value="1"/>
</dbReference>
<sequence length="568" mass="62657">MKKTLLKTMILALSAALIITGCSADKSDKENTAVVQQKVEDTSEQIIKAADLSKNVQKAKDRKDTFVAAISAPGGVFLPYFYDNGWDGNATTPIFSSLVGLDKNGKPIPDLAEKWDISQDQLTYTFHLRKDLKFGDGSPLTADDVAFTLTLLHDPAYSGDIDISLASVKGGEDYKKGSATSISGIKVVDPQTIEITTEKVNAQSLTLLGVQVLSKAYYGKDYKKGQLDYLKALYPAPLGAGPYKFDKYVPGQEIRYTANEYYYGGKPSVEHLIYKVTAKDTKLQLFQTGETDYDGFTADEDTVDQLKNLGFANIRIATANTYGFLYVNNKKPYLKDTLVRQALIYGLDRQKYVDVTYKGYGQVANVPASPVLWSYSEDGVNKYAFDTEKAKSLLDQAGWKVGSDGIREKDGQKLKINYLARSKDDELIPIAKENYKAIGVDFNAEIMDFNALVAKLKKGDYDLAAVSTSMLGDPNDAVGEFLSTSQANLSGYSNPKVDKLILDGLATTDVEKRKSIYKELYKEFSNDPPIILLNYRKSISGYNGRIEDLNIDNFNGIGATLSKVKIKQ</sequence>
<keyword evidence="3 4" id="KW-0732">Signal</keyword>
<dbReference type="PANTHER" id="PTHR30290">
    <property type="entry name" value="PERIPLASMIC BINDING COMPONENT OF ABC TRANSPORTER"/>
    <property type="match status" value="1"/>
</dbReference>
<dbReference type="CDD" id="cd00995">
    <property type="entry name" value="PBP2_NikA_DppA_OppA_like"/>
    <property type="match status" value="1"/>
</dbReference>
<dbReference type="PROSITE" id="PS01040">
    <property type="entry name" value="SBP_BACTERIAL_5"/>
    <property type="match status" value="1"/>
</dbReference>
<dbReference type="Gene3D" id="3.10.105.10">
    <property type="entry name" value="Dipeptide-binding Protein, Domain 3"/>
    <property type="match status" value="1"/>
</dbReference>
<evidence type="ECO:0000313" key="7">
    <source>
        <dbReference type="Proteomes" id="UP000663802"/>
    </source>
</evidence>
<comment type="caution">
    <text evidence="6">The sequence shown here is derived from an EMBL/GenBank/DDBJ whole genome shotgun (WGS) entry which is preliminary data.</text>
</comment>
<dbReference type="RefSeq" id="WP_206871679.1">
    <property type="nucleotide sequence ID" value="NZ_BMBA01000005.1"/>
</dbReference>
<feature type="chain" id="PRO_5045121184" evidence="4">
    <location>
        <begin position="25"/>
        <end position="568"/>
    </location>
</feature>
<dbReference type="PIRSF" id="PIRSF002741">
    <property type="entry name" value="MppA"/>
    <property type="match status" value="1"/>
</dbReference>
<dbReference type="EMBL" id="BMBA01000005">
    <property type="protein sequence ID" value="GFZ33444.1"/>
    <property type="molecule type" value="Genomic_DNA"/>
</dbReference>
<comment type="subcellular location">
    <subcellularLocation>
        <location evidence="1">Cell membrane</location>
        <topology evidence="1">Lipid-anchor</topology>
    </subcellularLocation>
</comment>
<dbReference type="Gene3D" id="3.40.190.10">
    <property type="entry name" value="Periplasmic binding protein-like II"/>
    <property type="match status" value="1"/>
</dbReference>
<dbReference type="InterPro" id="IPR023765">
    <property type="entry name" value="SBP_5_CS"/>
</dbReference>
<evidence type="ECO:0000256" key="1">
    <source>
        <dbReference type="ARBA" id="ARBA00004193"/>
    </source>
</evidence>
<dbReference type="PANTHER" id="PTHR30290:SF81">
    <property type="entry name" value="OLIGOPEPTIDE-BINDING PROTEIN OPPA"/>
    <property type="match status" value="1"/>
</dbReference>
<reference evidence="6 7" key="1">
    <citation type="journal article" date="2021" name="Int. J. Syst. Evol. Microbiol.">
        <title>Clostridium zeae sp. nov., isolated from corn silage.</title>
        <authorList>
            <person name="Kobayashi H."/>
            <person name="Tanizawa Y."/>
            <person name="Yagura M."/>
            <person name="Sakamoto M."/>
            <person name="Ohkuma M."/>
            <person name="Tohno M."/>
        </authorList>
    </citation>
    <scope>NUCLEOTIDE SEQUENCE [LARGE SCALE GENOMIC DNA]</scope>
    <source>
        <strain evidence="6 7">CSC2</strain>
    </source>
</reference>
<dbReference type="InterPro" id="IPR030678">
    <property type="entry name" value="Peptide/Ni-bd"/>
</dbReference>
<dbReference type="InterPro" id="IPR000914">
    <property type="entry name" value="SBP_5_dom"/>
</dbReference>
<dbReference type="PROSITE" id="PS51257">
    <property type="entry name" value="PROKAR_LIPOPROTEIN"/>
    <property type="match status" value="1"/>
</dbReference>
<evidence type="ECO:0000313" key="6">
    <source>
        <dbReference type="EMBL" id="GFZ33444.1"/>
    </source>
</evidence>
<name>A0ABQ1EFD0_9CLOT</name>
<organism evidence="6 7">
    <name type="scientific">Clostridium zeae</name>
    <dbReference type="NCBI Taxonomy" id="2759022"/>
    <lineage>
        <taxon>Bacteria</taxon>
        <taxon>Bacillati</taxon>
        <taxon>Bacillota</taxon>
        <taxon>Clostridia</taxon>
        <taxon>Eubacteriales</taxon>
        <taxon>Clostridiaceae</taxon>
        <taxon>Clostridium</taxon>
    </lineage>
</organism>
<evidence type="ECO:0000256" key="2">
    <source>
        <dbReference type="ARBA" id="ARBA00005695"/>
    </source>
</evidence>
<dbReference type="SUPFAM" id="SSF53850">
    <property type="entry name" value="Periplasmic binding protein-like II"/>
    <property type="match status" value="1"/>
</dbReference>
<accession>A0ABQ1EFD0</accession>
<feature type="signal peptide" evidence="4">
    <location>
        <begin position="1"/>
        <end position="24"/>
    </location>
</feature>
<comment type="similarity">
    <text evidence="2">Belongs to the bacterial solute-binding protein 5 family.</text>
</comment>